<evidence type="ECO:0000256" key="6">
    <source>
        <dbReference type="PIRSR" id="PIRSR607702-2"/>
    </source>
</evidence>
<proteinExistence type="inferred from homology"/>
<dbReference type="GO" id="GO:0005829">
    <property type="term" value="C:cytosol"/>
    <property type="evidence" value="ECO:0007669"/>
    <property type="project" value="TreeGrafter"/>
</dbReference>
<protein>
    <submittedName>
        <fullName evidence="7">Uncharacterized protein</fullName>
    </submittedName>
</protein>
<dbReference type="Proteomes" id="UP000785679">
    <property type="component" value="Unassembled WGS sequence"/>
</dbReference>
<evidence type="ECO:0000256" key="3">
    <source>
        <dbReference type="ARBA" id="ARBA00022782"/>
    </source>
</evidence>
<dbReference type="InterPro" id="IPR038596">
    <property type="entry name" value="Janus_sf"/>
</dbReference>
<comment type="similarity">
    <text evidence="2">Belongs to the janus family.</text>
</comment>
<gene>
    <name evidence="7" type="ORF">FGO68_gene5571</name>
</gene>
<sequence>MNQGLYRLSLFKFSSRNSFIQNLKPCVLEFDPQVEEAQDFKYIIITLKETLLDQIPSEPVHLVRGSPKCKYHMNILEDFIAKELRGDKVQYDARCTHGGGRVRVNTPSIQVYGFSQAFGRANHRVAAEIIKKVYPQFEVSYEQNMAQ</sequence>
<dbReference type="GO" id="GO:0030154">
    <property type="term" value="P:cell differentiation"/>
    <property type="evidence" value="ECO:0007669"/>
    <property type="project" value="UniProtKB-KW"/>
</dbReference>
<evidence type="ECO:0000256" key="1">
    <source>
        <dbReference type="ARBA" id="ARBA00002508"/>
    </source>
</evidence>
<name>A0A8J8NQR4_HALGN</name>
<dbReference type="PANTHER" id="PTHR12258">
    <property type="entry name" value="JANUS-A/JANUS-B"/>
    <property type="match status" value="1"/>
</dbReference>
<dbReference type="EMBL" id="RRYP01009783">
    <property type="protein sequence ID" value="TNV78825.1"/>
    <property type="molecule type" value="Genomic_DNA"/>
</dbReference>
<accession>A0A8J8NQR4</accession>
<evidence type="ECO:0000256" key="4">
    <source>
        <dbReference type="ARBA" id="ARBA00022928"/>
    </source>
</evidence>
<comment type="caution">
    <text evidence="7">The sequence shown here is derived from an EMBL/GenBank/DDBJ whole genome shotgun (WGS) entry which is preliminary data.</text>
</comment>
<dbReference type="InterPro" id="IPR007702">
    <property type="entry name" value="Janus"/>
</dbReference>
<keyword evidence="3" id="KW-0221">Differentiation</keyword>
<dbReference type="GO" id="GO:0007548">
    <property type="term" value="P:sex differentiation"/>
    <property type="evidence" value="ECO:0007669"/>
    <property type="project" value="UniProtKB-KW"/>
</dbReference>
<organism evidence="7 8">
    <name type="scientific">Halteria grandinella</name>
    <dbReference type="NCBI Taxonomy" id="5974"/>
    <lineage>
        <taxon>Eukaryota</taxon>
        <taxon>Sar</taxon>
        <taxon>Alveolata</taxon>
        <taxon>Ciliophora</taxon>
        <taxon>Intramacronucleata</taxon>
        <taxon>Spirotrichea</taxon>
        <taxon>Stichotrichia</taxon>
        <taxon>Sporadotrichida</taxon>
        <taxon>Halteriidae</taxon>
        <taxon>Halteria</taxon>
    </lineage>
</organism>
<dbReference type="AlphaFoldDB" id="A0A8J8NQR4"/>
<dbReference type="PANTHER" id="PTHR12258:SF5">
    <property type="entry name" value="BCDNA.GH02250-RELATED"/>
    <property type="match status" value="1"/>
</dbReference>
<feature type="active site" description="Proton acceptor" evidence="5">
    <location>
        <position position="72"/>
    </location>
</feature>
<evidence type="ECO:0000256" key="5">
    <source>
        <dbReference type="PIRSR" id="PIRSR607702-1"/>
    </source>
</evidence>
<dbReference type="GO" id="GO:0101006">
    <property type="term" value="F:protein histidine phosphatase activity"/>
    <property type="evidence" value="ECO:0007669"/>
    <property type="project" value="TreeGrafter"/>
</dbReference>
<dbReference type="Pfam" id="PF05005">
    <property type="entry name" value="Ocnus"/>
    <property type="match status" value="1"/>
</dbReference>
<evidence type="ECO:0000313" key="7">
    <source>
        <dbReference type="EMBL" id="TNV78825.1"/>
    </source>
</evidence>
<evidence type="ECO:0000256" key="2">
    <source>
        <dbReference type="ARBA" id="ARBA00010971"/>
    </source>
</evidence>
<evidence type="ECO:0000313" key="8">
    <source>
        <dbReference type="Proteomes" id="UP000785679"/>
    </source>
</evidence>
<keyword evidence="8" id="KW-1185">Reference proteome</keyword>
<comment type="function">
    <text evidence="1">JanA and janB regulate somatic sex differentiation.</text>
</comment>
<reference evidence="7" key="1">
    <citation type="submission" date="2019-06" db="EMBL/GenBank/DDBJ databases">
        <authorList>
            <person name="Zheng W."/>
        </authorList>
    </citation>
    <scope>NUCLEOTIDE SEQUENCE</scope>
    <source>
        <strain evidence="7">QDHG01</strain>
    </source>
</reference>
<feature type="binding site" evidence="6">
    <location>
        <position position="41"/>
    </location>
    <ligand>
        <name>substrate</name>
    </ligand>
</feature>
<dbReference type="SUPFAM" id="SSF143724">
    <property type="entry name" value="PHP14-like"/>
    <property type="match status" value="1"/>
</dbReference>
<keyword evidence="4" id="KW-0726">Sexual differentiation</keyword>
<dbReference type="OrthoDB" id="312774at2759"/>
<dbReference type="Gene3D" id="3.50.20.20">
    <property type="entry name" value="Janus/Ocnus"/>
    <property type="match status" value="1"/>
</dbReference>